<name>A0A1R2AUF4_9CILI</name>
<dbReference type="Proteomes" id="UP000187209">
    <property type="component" value="Unassembled WGS sequence"/>
</dbReference>
<proteinExistence type="predicted"/>
<sequence>MKNVSVKSPNKSVEKFIWESSIPESLKKLNSKITDVPSSTNYFNFKRSRGNHPFLNKKKLSNPSSQVSLSQATSGPNFYSIKYLGITNGQIGILSKRAPIPQLSAMETCKDVPLAIINTSANDSKSSRNFGKLIASSVKKLENRPFSKEAFGNYIEDSFPNPNEYNEFVIHTYARPRGLNAIRRSQKKEFSADAVKPASAAMQRNGICGWKLTRPKTTVPKKERIDKGLDNRCTESFQIECKHLDINDGYGEPYLKHLAKFRRSKTREAYSRLGVIKD</sequence>
<keyword evidence="2" id="KW-1185">Reference proteome</keyword>
<accession>A0A1R2AUF4</accession>
<reference evidence="1 2" key="1">
    <citation type="submission" date="2016-11" db="EMBL/GenBank/DDBJ databases">
        <title>The macronuclear genome of Stentor coeruleus: a giant cell with tiny introns.</title>
        <authorList>
            <person name="Slabodnick M."/>
            <person name="Ruby J.G."/>
            <person name="Reiff S.B."/>
            <person name="Swart E.C."/>
            <person name="Gosai S."/>
            <person name="Prabakaran S."/>
            <person name="Witkowska E."/>
            <person name="Larue G.E."/>
            <person name="Fisher S."/>
            <person name="Freeman R.M."/>
            <person name="Gunawardena J."/>
            <person name="Chu W."/>
            <person name="Stover N.A."/>
            <person name="Gregory B.D."/>
            <person name="Nowacki M."/>
            <person name="Derisi J."/>
            <person name="Roy S.W."/>
            <person name="Marshall W.F."/>
            <person name="Sood P."/>
        </authorList>
    </citation>
    <scope>NUCLEOTIDE SEQUENCE [LARGE SCALE GENOMIC DNA]</scope>
    <source>
        <strain evidence="1">WM001</strain>
    </source>
</reference>
<dbReference type="AlphaFoldDB" id="A0A1R2AUF4"/>
<comment type="caution">
    <text evidence="1">The sequence shown here is derived from an EMBL/GenBank/DDBJ whole genome shotgun (WGS) entry which is preliminary data.</text>
</comment>
<dbReference type="OrthoDB" id="322264at2759"/>
<evidence type="ECO:0000313" key="2">
    <source>
        <dbReference type="Proteomes" id="UP000187209"/>
    </source>
</evidence>
<organism evidence="1 2">
    <name type="scientific">Stentor coeruleus</name>
    <dbReference type="NCBI Taxonomy" id="5963"/>
    <lineage>
        <taxon>Eukaryota</taxon>
        <taxon>Sar</taxon>
        <taxon>Alveolata</taxon>
        <taxon>Ciliophora</taxon>
        <taxon>Postciliodesmatophora</taxon>
        <taxon>Heterotrichea</taxon>
        <taxon>Heterotrichida</taxon>
        <taxon>Stentoridae</taxon>
        <taxon>Stentor</taxon>
    </lineage>
</organism>
<protein>
    <submittedName>
        <fullName evidence="1">Uncharacterized protein</fullName>
    </submittedName>
</protein>
<dbReference type="EMBL" id="MPUH01001374">
    <property type="protein sequence ID" value="OMJ68161.1"/>
    <property type="molecule type" value="Genomic_DNA"/>
</dbReference>
<gene>
    <name evidence="1" type="ORF">SteCoe_34466</name>
</gene>
<evidence type="ECO:0000313" key="1">
    <source>
        <dbReference type="EMBL" id="OMJ68161.1"/>
    </source>
</evidence>